<organism evidence="5 6">
    <name type="scientific">Haemaphysalis longicornis</name>
    <name type="common">Bush tick</name>
    <dbReference type="NCBI Taxonomy" id="44386"/>
    <lineage>
        <taxon>Eukaryota</taxon>
        <taxon>Metazoa</taxon>
        <taxon>Ecdysozoa</taxon>
        <taxon>Arthropoda</taxon>
        <taxon>Chelicerata</taxon>
        <taxon>Arachnida</taxon>
        <taxon>Acari</taxon>
        <taxon>Parasitiformes</taxon>
        <taxon>Ixodida</taxon>
        <taxon>Ixodoidea</taxon>
        <taxon>Ixodidae</taxon>
        <taxon>Haemaphysalinae</taxon>
        <taxon>Haemaphysalis</taxon>
    </lineage>
</organism>
<dbReference type="AlphaFoldDB" id="A0A9J6FKR0"/>
<dbReference type="InterPro" id="IPR001680">
    <property type="entry name" value="WD40_rpt"/>
</dbReference>
<keyword evidence="2" id="KW-0677">Repeat</keyword>
<evidence type="ECO:0000259" key="4">
    <source>
        <dbReference type="PROSITE" id="PS50181"/>
    </source>
</evidence>
<dbReference type="OMA" id="LTHFDMV"/>
<dbReference type="Proteomes" id="UP000821853">
    <property type="component" value="Chromosome 1"/>
</dbReference>
<dbReference type="FunFam" id="2.130.10.10:FF:002194">
    <property type="entry name" value="Uncharacterized protein"/>
    <property type="match status" value="1"/>
</dbReference>
<evidence type="ECO:0000256" key="2">
    <source>
        <dbReference type="ARBA" id="ARBA00022737"/>
    </source>
</evidence>
<dbReference type="PROSITE" id="PS50082">
    <property type="entry name" value="WD_REPEATS_2"/>
    <property type="match status" value="1"/>
</dbReference>
<dbReference type="EMBL" id="JABSTR010000001">
    <property type="protein sequence ID" value="KAH9363001.1"/>
    <property type="molecule type" value="Genomic_DNA"/>
</dbReference>
<dbReference type="InterPro" id="IPR052301">
    <property type="entry name" value="SCF_F-box/WD-repeat"/>
</dbReference>
<dbReference type="SMART" id="SM00256">
    <property type="entry name" value="FBOX"/>
    <property type="match status" value="1"/>
</dbReference>
<proteinExistence type="predicted"/>
<dbReference type="PANTHER" id="PTHR14381">
    <property type="entry name" value="DACTYLIN"/>
    <property type="match status" value="1"/>
</dbReference>
<evidence type="ECO:0000313" key="5">
    <source>
        <dbReference type="EMBL" id="KAH9363001.1"/>
    </source>
</evidence>
<dbReference type="PANTHER" id="PTHR14381:SF1">
    <property type="entry name" value="F-BOX_WD REPEAT-CONTAINING PROTEIN 4"/>
    <property type="match status" value="1"/>
</dbReference>
<dbReference type="InterPro" id="IPR020472">
    <property type="entry name" value="WD40_PAC1"/>
</dbReference>
<dbReference type="Gene3D" id="1.20.1280.50">
    <property type="match status" value="1"/>
</dbReference>
<accession>A0A9J6FKR0</accession>
<sequence>MSNQSKVCSGDMFSSLPPEVLYVVFSFCDVYTLGRLSCVCRRLNDLISTSYLWIHRSKNILATNQRDRRVLERSRHVLGPVEKCWLSVRWQSQRYEEIVMLRHFKRFIPWLQLERENVWYSQGASILKFGRSRDGGIKERQIMALCGHADDVGRFVCKRGLCISGGSDGSFVIWKSHRGSTLHQRRYCHAKAISSVDYCQNTVVTGSRDKTIKIWSLNEKFVSTLASTIRLRDRVCSVAIMEDSQLLLSGSAGCHGVPPLQAFDLNTQVSTLGARVAMVGGPDHRNGAGVMHVYPESPTQLLSCGYDTFVRLWDVRTPDRCVGSWEDPHDSTVYCVASDHNVTMLSGTNRYGVVRLWDKRMVNEVAMFYVGIGNSPVYSVVFDPCYMYVALDQSFNMLSFTGSSWVPLAIE</sequence>
<protein>
    <recommendedName>
        <fullName evidence="4">F-box domain-containing protein</fullName>
    </recommendedName>
</protein>
<dbReference type="OrthoDB" id="435188at2759"/>
<comment type="caution">
    <text evidence="5">The sequence shown here is derived from an EMBL/GenBank/DDBJ whole genome shotgun (WGS) entry which is preliminary data.</text>
</comment>
<evidence type="ECO:0000313" key="6">
    <source>
        <dbReference type="Proteomes" id="UP000821853"/>
    </source>
</evidence>
<keyword evidence="1 3" id="KW-0853">WD repeat</keyword>
<dbReference type="PROSITE" id="PS50294">
    <property type="entry name" value="WD_REPEATS_REGION"/>
    <property type="match status" value="1"/>
</dbReference>
<keyword evidence="6" id="KW-1185">Reference proteome</keyword>
<dbReference type="InterPro" id="IPR036322">
    <property type="entry name" value="WD40_repeat_dom_sf"/>
</dbReference>
<dbReference type="GO" id="GO:0019005">
    <property type="term" value="C:SCF ubiquitin ligase complex"/>
    <property type="evidence" value="ECO:0007669"/>
    <property type="project" value="TreeGrafter"/>
</dbReference>
<dbReference type="InterPro" id="IPR015943">
    <property type="entry name" value="WD40/YVTN_repeat-like_dom_sf"/>
</dbReference>
<dbReference type="VEuPathDB" id="VectorBase:HLOH_046875"/>
<feature type="domain" description="F-box" evidence="4">
    <location>
        <begin position="10"/>
        <end position="56"/>
    </location>
</feature>
<dbReference type="SUPFAM" id="SSF81383">
    <property type="entry name" value="F-box domain"/>
    <property type="match status" value="1"/>
</dbReference>
<name>A0A9J6FKR0_HAELO</name>
<dbReference type="InterPro" id="IPR036047">
    <property type="entry name" value="F-box-like_dom_sf"/>
</dbReference>
<dbReference type="Pfam" id="PF12937">
    <property type="entry name" value="F-box-like"/>
    <property type="match status" value="1"/>
</dbReference>
<dbReference type="Pfam" id="PF00400">
    <property type="entry name" value="WD40"/>
    <property type="match status" value="3"/>
</dbReference>
<dbReference type="PRINTS" id="PR00320">
    <property type="entry name" value="GPROTEINBRPT"/>
</dbReference>
<dbReference type="GO" id="GO:0031146">
    <property type="term" value="P:SCF-dependent proteasomal ubiquitin-dependent protein catabolic process"/>
    <property type="evidence" value="ECO:0007669"/>
    <property type="project" value="TreeGrafter"/>
</dbReference>
<dbReference type="InterPro" id="IPR001810">
    <property type="entry name" value="F-box_dom"/>
</dbReference>
<reference evidence="5 6" key="1">
    <citation type="journal article" date="2020" name="Cell">
        <title>Large-Scale Comparative Analyses of Tick Genomes Elucidate Their Genetic Diversity and Vector Capacities.</title>
        <authorList>
            <consortium name="Tick Genome and Microbiome Consortium (TIGMIC)"/>
            <person name="Jia N."/>
            <person name="Wang J."/>
            <person name="Shi W."/>
            <person name="Du L."/>
            <person name="Sun Y."/>
            <person name="Zhan W."/>
            <person name="Jiang J.F."/>
            <person name="Wang Q."/>
            <person name="Zhang B."/>
            <person name="Ji P."/>
            <person name="Bell-Sakyi L."/>
            <person name="Cui X.M."/>
            <person name="Yuan T.T."/>
            <person name="Jiang B.G."/>
            <person name="Yang W.F."/>
            <person name="Lam T.T."/>
            <person name="Chang Q.C."/>
            <person name="Ding S.J."/>
            <person name="Wang X.J."/>
            <person name="Zhu J.G."/>
            <person name="Ruan X.D."/>
            <person name="Zhao L."/>
            <person name="Wei J.T."/>
            <person name="Ye R.Z."/>
            <person name="Que T.C."/>
            <person name="Du C.H."/>
            <person name="Zhou Y.H."/>
            <person name="Cheng J.X."/>
            <person name="Dai P.F."/>
            <person name="Guo W.B."/>
            <person name="Han X.H."/>
            <person name="Huang E.J."/>
            <person name="Li L.F."/>
            <person name="Wei W."/>
            <person name="Gao Y.C."/>
            <person name="Liu J.Z."/>
            <person name="Shao H.Z."/>
            <person name="Wang X."/>
            <person name="Wang C.C."/>
            <person name="Yang T.C."/>
            <person name="Huo Q.B."/>
            <person name="Li W."/>
            <person name="Chen H.Y."/>
            <person name="Chen S.E."/>
            <person name="Zhou L.G."/>
            <person name="Ni X.B."/>
            <person name="Tian J.H."/>
            <person name="Sheng Y."/>
            <person name="Liu T."/>
            <person name="Pan Y.S."/>
            <person name="Xia L.Y."/>
            <person name="Li J."/>
            <person name="Zhao F."/>
            <person name="Cao W.C."/>
        </authorList>
    </citation>
    <scope>NUCLEOTIDE SEQUENCE [LARGE SCALE GENOMIC DNA]</scope>
    <source>
        <strain evidence="5">HaeL-2018</strain>
    </source>
</reference>
<feature type="repeat" description="WD" evidence="3">
    <location>
        <begin position="186"/>
        <end position="218"/>
    </location>
</feature>
<dbReference type="Gene3D" id="2.130.10.10">
    <property type="entry name" value="YVTN repeat-like/Quinoprotein amine dehydrogenase"/>
    <property type="match status" value="2"/>
</dbReference>
<evidence type="ECO:0000256" key="1">
    <source>
        <dbReference type="ARBA" id="ARBA00022574"/>
    </source>
</evidence>
<dbReference type="PROSITE" id="PS50181">
    <property type="entry name" value="FBOX"/>
    <property type="match status" value="1"/>
</dbReference>
<gene>
    <name evidence="5" type="ORF">HPB48_014217</name>
</gene>
<evidence type="ECO:0000256" key="3">
    <source>
        <dbReference type="PROSITE-ProRule" id="PRU00221"/>
    </source>
</evidence>
<dbReference type="SMART" id="SM00320">
    <property type="entry name" value="WD40"/>
    <property type="match status" value="5"/>
</dbReference>
<dbReference type="SUPFAM" id="SSF50978">
    <property type="entry name" value="WD40 repeat-like"/>
    <property type="match status" value="1"/>
</dbReference>